<dbReference type="InterPro" id="IPR006015">
    <property type="entry name" value="Universal_stress_UspA"/>
</dbReference>
<dbReference type="Gene3D" id="3.40.50.620">
    <property type="entry name" value="HUPs"/>
    <property type="match status" value="1"/>
</dbReference>
<evidence type="ECO:0000313" key="2">
    <source>
        <dbReference type="EMBL" id="CAB3262610.1"/>
    </source>
</evidence>
<dbReference type="AlphaFoldDB" id="A0A6F9DGM3"/>
<dbReference type="CDD" id="cd23659">
    <property type="entry name" value="USP_At3g01520-like"/>
    <property type="match status" value="1"/>
</dbReference>
<evidence type="ECO:0000259" key="1">
    <source>
        <dbReference type="Pfam" id="PF00582"/>
    </source>
</evidence>
<name>A0A6F9DGM3_9ASCI</name>
<reference evidence="2" key="1">
    <citation type="submission" date="2020-04" db="EMBL/GenBank/DDBJ databases">
        <authorList>
            <person name="Neveu A P."/>
        </authorList>
    </citation>
    <scope>NUCLEOTIDE SEQUENCE</scope>
    <source>
        <tissue evidence="2">Whole embryo</tissue>
    </source>
</reference>
<dbReference type="InterPro" id="IPR006016">
    <property type="entry name" value="UspA"/>
</dbReference>
<feature type="domain" description="UspA" evidence="1">
    <location>
        <begin position="2"/>
        <end position="149"/>
    </location>
</feature>
<dbReference type="PANTHER" id="PTHR46989:SF3">
    <property type="entry name" value="USPA DOMAIN-CONTAINING PROTEIN"/>
    <property type="match status" value="1"/>
</dbReference>
<proteinExistence type="evidence at transcript level"/>
<organism evidence="2">
    <name type="scientific">Phallusia mammillata</name>
    <dbReference type="NCBI Taxonomy" id="59560"/>
    <lineage>
        <taxon>Eukaryota</taxon>
        <taxon>Metazoa</taxon>
        <taxon>Chordata</taxon>
        <taxon>Tunicata</taxon>
        <taxon>Ascidiacea</taxon>
        <taxon>Phlebobranchia</taxon>
        <taxon>Ascidiidae</taxon>
        <taxon>Phallusia</taxon>
    </lineage>
</organism>
<dbReference type="EMBL" id="LR786752">
    <property type="protein sequence ID" value="CAB3262610.1"/>
    <property type="molecule type" value="mRNA"/>
</dbReference>
<dbReference type="PANTHER" id="PTHR46989">
    <property type="entry name" value="USP DOMAIN-CONTAINING PROTEIN"/>
    <property type="match status" value="1"/>
</dbReference>
<dbReference type="SUPFAM" id="SSF52402">
    <property type="entry name" value="Adenine nucleotide alpha hydrolases-like"/>
    <property type="match status" value="1"/>
</dbReference>
<dbReference type="InterPro" id="IPR014729">
    <property type="entry name" value="Rossmann-like_a/b/a_fold"/>
</dbReference>
<accession>A0A6F9DGM3</accession>
<dbReference type="PRINTS" id="PR01438">
    <property type="entry name" value="UNVRSLSTRESS"/>
</dbReference>
<dbReference type="Pfam" id="PF00582">
    <property type="entry name" value="Usp"/>
    <property type="match status" value="1"/>
</dbReference>
<protein>
    <submittedName>
        <fullName evidence="2">Uncharacterized protein LOC100180855</fullName>
    </submittedName>
</protein>
<sequence>MKVLIAVDGSEIAQKAFNYYFENFHREGNEVLVCYRSEQPDLPTIMFTAGGASFPAEEIAKIMTEHNKKVNDMENQYVMACKNLKAKYKVLFETSAGRPGPGIIKLVEKECVEMIVMGTRGLGVIKRTVMGSVSNYVVHHAKVPVLICPN</sequence>
<gene>
    <name evidence="2" type="primary">LOC100180855-004</name>
</gene>